<dbReference type="InterPro" id="IPR036368">
    <property type="entry name" value="ADBP_zn-bd_sf"/>
</dbReference>
<reference evidence="14" key="1">
    <citation type="submission" date="2015-03" db="EMBL/GenBank/DDBJ databases">
        <title>Phylogenetic analysis of the first cetacean adenovirus genome suggests coevolution with the Cetartiodactyla.</title>
        <authorList>
            <person name="Standorf K."/>
            <person name="Cortes-Hinojosa G."/>
            <person name="Venn-Watson S."/>
            <person name="Rivera R."/>
            <person name="Archer L.L."/>
            <person name="Wellehan J.F.X. Jr."/>
        </authorList>
    </citation>
    <scope>NUCLEOTIDE SEQUENCE</scope>
    <source>
        <strain evidence="14">Tt11018</strain>
    </source>
</reference>
<dbReference type="GO" id="GO:0045740">
    <property type="term" value="P:positive regulation of DNA replication"/>
    <property type="evidence" value="ECO:0007669"/>
    <property type="project" value="UniProtKB-UniRule"/>
</dbReference>
<feature type="binding site" evidence="10">
    <location>
        <position position="369"/>
    </location>
    <ligand>
        <name>Zn(2+)</name>
        <dbReference type="ChEBI" id="CHEBI:29105"/>
        <label>2</label>
    </ligand>
</feature>
<dbReference type="OrthoDB" id="4492at10239"/>
<dbReference type="Gene3D" id="1.10.269.10">
    <property type="entry name" value="Adenovirus DNA-binding, N-terminal domain"/>
    <property type="match status" value="1"/>
</dbReference>
<evidence type="ECO:0000313" key="15">
    <source>
        <dbReference type="Proteomes" id="UP000232640"/>
    </source>
</evidence>
<feature type="binding site" evidence="10">
    <location>
        <position position="385"/>
    </location>
    <ligand>
        <name>Zn(2+)</name>
        <dbReference type="ChEBI" id="CHEBI:29105"/>
        <label>2</label>
    </ligand>
</feature>
<proteinExistence type="inferred from homology"/>
<feature type="binding site" evidence="10">
    <location>
        <position position="205"/>
    </location>
    <ligand>
        <name>Zn(2+)</name>
        <dbReference type="ChEBI" id="CHEBI:29105"/>
        <label>1</label>
    </ligand>
</feature>
<evidence type="ECO:0000256" key="7">
    <source>
        <dbReference type="ARBA" id="ARBA00022833"/>
    </source>
</evidence>
<dbReference type="InterPro" id="IPR003176">
    <property type="entry name" value="Adenovirus_DNA-bd_a"/>
</dbReference>
<evidence type="ECO:0000256" key="4">
    <source>
        <dbReference type="ARBA" id="ARBA00022581"/>
    </source>
</evidence>
<evidence type="ECO:0000256" key="3">
    <source>
        <dbReference type="ARBA" id="ARBA00022562"/>
    </source>
</evidence>
<keyword evidence="1 10" id="KW-0244">Early protein</keyword>
<feature type="binding site" evidence="10">
    <location>
        <position position="258"/>
    </location>
    <ligand>
        <name>Zn(2+)</name>
        <dbReference type="ChEBI" id="CHEBI:29105"/>
        <label>1</label>
    </ligand>
</feature>
<evidence type="ECO:0000259" key="13">
    <source>
        <dbReference type="Pfam" id="PF03728"/>
    </source>
</evidence>
<sequence length="445" mass="50187">MSQHYEPVSVSDISSGDEEKLIIDVEAKPKRLKKRRMIIDSDENSSEALMENSQDFLPPSKHKKTDTTPRKPPRKSKTTSVEPTELLGKNKVWRNTLNTDELKWQQAMDLAVKLLVAQRVDIKDLTLLPDSPTLECFKRCAQSWLTEKKVFFQLSFSTHKTMIVMVGRFLLDFVLKSAGLKTPNWNPSGVVVWKHGCEESLKCLHGLTMINKEQIIEMDVGSENAQRALKENPSGTKVVPNRWGRNVVQIKNSNAMACVCDASTAPNNFTNLSCGMFYTDGDKALEAFKQVMAFVQASYPKMQTARSHILFPINCDCNWGNCQIPLLGRQTCKITPFSVNSAHGIDKSQVDDPKILATLNHPSMLVFQCYNPVFRNSKANANKNCDFKISSVDLVAALQLAKRIWMDIIQTPAPVLLPEFKWESKYQVQNTILPTGQEDNDDSLF</sequence>
<organism evidence="14 15">
    <name type="scientific">bottlenose dolphin adenovirus 2</name>
    <dbReference type="NCBI Taxonomy" id="2849592"/>
    <lineage>
        <taxon>Viruses</taxon>
        <taxon>Varidnaviria</taxon>
        <taxon>Bamfordvirae</taxon>
        <taxon>Preplasmiviricota</taxon>
        <taxon>Polisuviricotina</taxon>
        <taxon>Pharingeaviricetes</taxon>
        <taxon>Rowavirales</taxon>
        <taxon>Adenoviridae</taxon>
        <taxon>Mastadenovirus</taxon>
        <taxon>Mastadenovirus delphinidae</taxon>
        <taxon>Dolphin mastadenovirus A</taxon>
    </lineage>
</organism>
<dbReference type="SUPFAM" id="SSF57917">
    <property type="entry name" value="Zn-binding domains of ADDBP"/>
    <property type="match status" value="2"/>
</dbReference>
<name>A0A0M3T9M9_9ADEN</name>
<dbReference type="InterPro" id="IPR005376">
    <property type="entry name" value="Adenovirus_DNA-bd_zn-bd"/>
</dbReference>
<comment type="caution">
    <text evidence="10">Lacks conserved residue(s) required for the propagation of feature annotation.</text>
</comment>
<keyword evidence="15" id="KW-1185">Reference proteome</keyword>
<dbReference type="SUPFAM" id="SSF47724">
    <property type="entry name" value="Domain of early E2A DNA-binding protein, ADDBP"/>
    <property type="match status" value="1"/>
</dbReference>
<evidence type="ECO:0000256" key="9">
    <source>
        <dbReference type="ARBA" id="ARBA00023125"/>
    </source>
</evidence>
<evidence type="ECO:0000313" key="14">
    <source>
        <dbReference type="EMBL" id="ALE15306.1"/>
    </source>
</evidence>
<feature type="region of interest" description="Disordered" evidence="11">
    <location>
        <begin position="1"/>
        <end position="21"/>
    </location>
</feature>
<keyword evidence="2 10" id="KW-0597">Phosphoprotein</keyword>
<evidence type="ECO:0000256" key="5">
    <source>
        <dbReference type="ARBA" id="ARBA00022705"/>
    </source>
</evidence>
<accession>A0A0M3T9M9</accession>
<dbReference type="HAMAP" id="MF_04054">
    <property type="entry name" value="ADV_DNB2"/>
    <property type="match status" value="1"/>
</dbReference>
<dbReference type="InterPro" id="IPR037540">
    <property type="entry name" value="ADV_DNB2"/>
</dbReference>
<gene>
    <name evidence="10 14" type="primary">DBP</name>
</gene>
<evidence type="ECO:0000256" key="6">
    <source>
        <dbReference type="ARBA" id="ARBA00022723"/>
    </source>
</evidence>
<keyword evidence="7 10" id="KW-0862">Zinc</keyword>
<evidence type="ECO:0000256" key="11">
    <source>
        <dbReference type="SAM" id="MobiDB-lite"/>
    </source>
</evidence>
<dbReference type="GO" id="GO:0003677">
    <property type="term" value="F:DNA binding"/>
    <property type="evidence" value="ECO:0007669"/>
    <property type="project" value="UniProtKB-UniRule"/>
</dbReference>
<dbReference type="Proteomes" id="UP000232640">
    <property type="component" value="Segment"/>
</dbReference>
<comment type="domain">
    <text evidence="10">The C-terminal arm bridges DBP molecules together, thereby creating a chain.</text>
</comment>
<dbReference type="GO" id="GO:0006260">
    <property type="term" value="P:DNA replication"/>
    <property type="evidence" value="ECO:0007669"/>
    <property type="project" value="UniProtKB-KW"/>
</dbReference>
<feature type="binding site" evidence="10">
    <location>
        <position position="317"/>
    </location>
    <ligand>
        <name>Zn(2+)</name>
        <dbReference type="ChEBI" id="CHEBI:29105"/>
        <label>2</label>
    </ligand>
</feature>
<protein>
    <recommendedName>
        <fullName evidence="10">DNA-binding protein</fullName>
        <shortName evidence="10">DBP</shortName>
    </recommendedName>
    <alternativeName>
        <fullName evidence="10">Early 2A protein</fullName>
    </alternativeName>
    <alternativeName>
        <fullName evidence="10">Early E2A DNA-binding protein</fullName>
    </alternativeName>
</protein>
<dbReference type="Pfam" id="PF02236">
    <property type="entry name" value="Viral_DNA_bi"/>
    <property type="match status" value="1"/>
</dbReference>
<keyword evidence="4 10" id="KW-0945">Host-virus interaction</keyword>
<feature type="domain" description="Adenovirus DNA-binding all-alpha" evidence="12">
    <location>
        <begin position="104"/>
        <end position="181"/>
    </location>
</feature>
<dbReference type="GO" id="GO:0039687">
    <property type="term" value="P:viral DNA strand displacement replication"/>
    <property type="evidence" value="ECO:0007669"/>
    <property type="project" value="UniProtKB-UniRule"/>
</dbReference>
<comment type="subcellular location">
    <subcellularLocation>
        <location evidence="10">Host nucleus</location>
    </subcellularLocation>
    <text evidence="10">Accumulates in infected cells.</text>
</comment>
<feature type="domain" description="Adenovirus DNA-binding zinc-binding" evidence="13">
    <location>
        <begin position="314"/>
        <end position="407"/>
    </location>
</feature>
<comment type="function">
    <text evidence="10">Plays a role in the elongation phase of viral strand displacement replication by unwinding the template in an ATP-independent fashion, employing its capacity to form multimers. Also enhances the rate of initiation. Released from template upon second strand synthesis. Assembles in complex with viral pTP, viral pol, host NFIA and host POU2F1/OCT1 on viral origin of replication. Covers the whole ssDNA genome during synthesis. The complementary strand synthesis induces its relese from DNA template. May inhibit cellular transcription mediated by the interaction between host SRCAP and CBP.</text>
</comment>
<dbReference type="RefSeq" id="YP_009505697.1">
    <property type="nucleotide sequence ID" value="NC_038333.1"/>
</dbReference>
<keyword evidence="6 10" id="KW-0479">Metal-binding</keyword>
<feature type="binding site" evidence="10">
    <location>
        <position position="203"/>
    </location>
    <ligand>
        <name>Zn(2+)</name>
        <dbReference type="ChEBI" id="CHEBI:29105"/>
        <label>1</label>
    </ligand>
</feature>
<dbReference type="GeneID" id="37616592"/>
<dbReference type="InterPro" id="IPR036362">
    <property type="entry name" value="Adenovirus_DNA-bd_N_sf"/>
</dbReference>
<feature type="region of interest" description="C-terminal arm, DBP binding" evidence="10">
    <location>
        <begin position="431"/>
        <end position="445"/>
    </location>
</feature>
<keyword evidence="5 10" id="KW-0235">DNA replication</keyword>
<evidence type="ECO:0000256" key="1">
    <source>
        <dbReference type="ARBA" id="ARBA00022518"/>
    </source>
</evidence>
<comment type="subunit">
    <text evidence="10">Homomultimerizes on viral ssDNA bound to pTP. Forms a initiation complex with viral polymerase, pTP and hosts NFIA and POU2F1/OCT1. Interacts with host SRCAP.</text>
</comment>
<dbReference type="InterPro" id="IPR036367">
    <property type="entry name" value="Ad_DBP_C_sf"/>
</dbReference>
<dbReference type="GO" id="GO:0008270">
    <property type="term" value="F:zinc ion binding"/>
    <property type="evidence" value="ECO:0007669"/>
    <property type="project" value="UniProtKB-UniRule"/>
</dbReference>
<evidence type="ECO:0000256" key="8">
    <source>
        <dbReference type="ARBA" id="ARBA00023109"/>
    </source>
</evidence>
<feature type="binding site" evidence="10">
    <location>
        <position position="315"/>
    </location>
    <ligand>
        <name>Zn(2+)</name>
        <dbReference type="ChEBI" id="CHEBI:29105"/>
        <label>2</label>
    </ligand>
</feature>
<feature type="binding site" evidence="10">
    <location>
        <position position="274"/>
    </location>
    <ligand>
        <name>Zn(2+)</name>
        <dbReference type="ChEBI" id="CHEBI:29105"/>
        <label>1</label>
    </ligand>
</feature>
<dbReference type="Pfam" id="PF03728">
    <property type="entry name" value="Viral_DNA_Zn_bi"/>
    <property type="match status" value="2"/>
</dbReference>
<keyword evidence="9 10" id="KW-0238">DNA-binding</keyword>
<dbReference type="Gene3D" id="3.90.148.10">
    <property type="entry name" value="Adenovirus DNA-binding, C-terminal domain superfamily/Adenovirus DNA-binding, zinc binding domain"/>
    <property type="match status" value="1"/>
</dbReference>
<dbReference type="GO" id="GO:0006351">
    <property type="term" value="P:DNA-templated transcription"/>
    <property type="evidence" value="ECO:0007669"/>
    <property type="project" value="UniProtKB-UniRule"/>
</dbReference>
<dbReference type="GO" id="GO:0042025">
    <property type="term" value="C:host cell nucleus"/>
    <property type="evidence" value="ECO:0007669"/>
    <property type="project" value="UniProtKB-SubCell"/>
</dbReference>
<dbReference type="GO" id="GO:0019028">
    <property type="term" value="C:viral capsid"/>
    <property type="evidence" value="ECO:0007669"/>
    <property type="project" value="UniProtKB-UniRule"/>
</dbReference>
<dbReference type="KEGG" id="vg:37616592"/>
<evidence type="ECO:0000259" key="12">
    <source>
        <dbReference type="Pfam" id="PF02236"/>
    </source>
</evidence>
<evidence type="ECO:0000256" key="2">
    <source>
        <dbReference type="ARBA" id="ARBA00022553"/>
    </source>
</evidence>
<keyword evidence="3 10" id="KW-1048">Host nucleus</keyword>
<dbReference type="EMBL" id="KR024710">
    <property type="protein sequence ID" value="ALE15306.1"/>
    <property type="molecule type" value="Genomic_DNA"/>
</dbReference>
<feature type="region of interest" description="Disordered" evidence="11">
    <location>
        <begin position="35"/>
        <end position="82"/>
    </location>
</feature>
<feature type="region of interest" description="Flexible loop" evidence="10">
    <location>
        <begin position="216"/>
        <end position="250"/>
    </location>
</feature>
<feature type="domain" description="Adenovirus DNA-binding zinc-binding" evidence="13">
    <location>
        <begin position="201"/>
        <end position="302"/>
    </location>
</feature>
<keyword evidence="8 10" id="KW-1194">Viral DNA replication</keyword>
<evidence type="ECO:0000256" key="10">
    <source>
        <dbReference type="HAMAP-Rule" id="MF_04054"/>
    </source>
</evidence>
<comment type="similarity">
    <text evidence="10">Belongs to the adenoviridae E2A DNA-binding protein family.</text>
</comment>